<comment type="caution">
    <text evidence="2">The sequence shown here is derived from an EMBL/GenBank/DDBJ whole genome shotgun (WGS) entry which is preliminary data.</text>
</comment>
<dbReference type="RefSeq" id="XP_056764802.1">
    <property type="nucleotide sequence ID" value="XM_056911976.1"/>
</dbReference>
<accession>A0AAD6C2X2</accession>
<reference evidence="2" key="1">
    <citation type="submission" date="2022-12" db="EMBL/GenBank/DDBJ databases">
        <authorList>
            <person name="Petersen C."/>
        </authorList>
    </citation>
    <scope>NUCLEOTIDE SEQUENCE</scope>
    <source>
        <strain evidence="2">IBT 16125</strain>
    </source>
</reference>
<dbReference type="InterPro" id="IPR008942">
    <property type="entry name" value="ENTH_VHS"/>
</dbReference>
<dbReference type="PANTHER" id="PTHR28291:SF1">
    <property type="entry name" value="CTD KINASE SUBUNIT GAMMA"/>
    <property type="match status" value="1"/>
</dbReference>
<evidence type="ECO:0000259" key="1">
    <source>
        <dbReference type="PROSITE" id="PS51391"/>
    </source>
</evidence>
<dbReference type="FunFam" id="1.25.40.90:FF:000032">
    <property type="entry name" value="CTD kinase subunit gamma"/>
    <property type="match status" value="1"/>
</dbReference>
<proteinExistence type="predicted"/>
<dbReference type="Pfam" id="PF12243">
    <property type="entry name" value="CTK3"/>
    <property type="match status" value="1"/>
</dbReference>
<dbReference type="InterPro" id="IPR024637">
    <property type="entry name" value="Ctk3_C"/>
</dbReference>
<evidence type="ECO:0000313" key="2">
    <source>
        <dbReference type="EMBL" id="KAJ5444722.1"/>
    </source>
</evidence>
<dbReference type="Gene3D" id="1.25.40.90">
    <property type="match status" value="1"/>
</dbReference>
<dbReference type="AlphaFoldDB" id="A0AAD6C2X2"/>
<dbReference type="GeneID" id="81602219"/>
<protein>
    <submittedName>
        <fullName evidence="2">Sporulation protein</fullName>
    </submittedName>
</protein>
<dbReference type="EMBL" id="JAPVEA010000007">
    <property type="protein sequence ID" value="KAJ5444722.1"/>
    <property type="molecule type" value="Genomic_DNA"/>
</dbReference>
<reference evidence="2" key="2">
    <citation type="journal article" date="2023" name="IMA Fungus">
        <title>Comparative genomic study of the Penicillium genus elucidates a diverse pangenome and 15 lateral gene transfer events.</title>
        <authorList>
            <person name="Petersen C."/>
            <person name="Sorensen T."/>
            <person name="Nielsen M.R."/>
            <person name="Sondergaard T.E."/>
            <person name="Sorensen J.L."/>
            <person name="Fitzpatrick D.A."/>
            <person name="Frisvad J.C."/>
            <person name="Nielsen K.L."/>
        </authorList>
    </citation>
    <scope>NUCLEOTIDE SEQUENCE</scope>
    <source>
        <strain evidence="2">IBT 16125</strain>
    </source>
</reference>
<dbReference type="GO" id="GO:0032786">
    <property type="term" value="P:positive regulation of DNA-templated transcription, elongation"/>
    <property type="evidence" value="ECO:0007669"/>
    <property type="project" value="InterPro"/>
</dbReference>
<organism evidence="2 3">
    <name type="scientific">Penicillium daleae</name>
    <dbReference type="NCBI Taxonomy" id="63821"/>
    <lineage>
        <taxon>Eukaryota</taxon>
        <taxon>Fungi</taxon>
        <taxon>Dikarya</taxon>
        <taxon>Ascomycota</taxon>
        <taxon>Pezizomycotina</taxon>
        <taxon>Eurotiomycetes</taxon>
        <taxon>Eurotiomycetidae</taxon>
        <taxon>Eurotiales</taxon>
        <taxon>Aspergillaceae</taxon>
        <taxon>Penicillium</taxon>
    </lineage>
</organism>
<dbReference type="Proteomes" id="UP001213681">
    <property type="component" value="Unassembled WGS sequence"/>
</dbReference>
<feature type="domain" description="CID" evidence="1">
    <location>
        <begin position="4"/>
        <end position="139"/>
    </location>
</feature>
<name>A0AAD6C2X2_9EURO</name>
<dbReference type="InterPro" id="IPR042326">
    <property type="entry name" value="Ctk3"/>
</dbReference>
<keyword evidence="3" id="KW-1185">Reference proteome</keyword>
<dbReference type="PROSITE" id="PS51391">
    <property type="entry name" value="CID"/>
    <property type="match status" value="1"/>
</dbReference>
<dbReference type="InterPro" id="IPR006569">
    <property type="entry name" value="CID_dom"/>
</dbReference>
<dbReference type="Pfam" id="PF12350">
    <property type="entry name" value="CTK3_C"/>
    <property type="match status" value="1"/>
</dbReference>
<dbReference type="GO" id="GO:0070692">
    <property type="term" value="C:CTDK-1 complex"/>
    <property type="evidence" value="ECO:0007669"/>
    <property type="project" value="InterPro"/>
</dbReference>
<gene>
    <name evidence="2" type="ORF">N7458_008594</name>
</gene>
<dbReference type="PANTHER" id="PTHR28291">
    <property type="entry name" value="CTD KINASE SUBUNIT GAMMA"/>
    <property type="match status" value="1"/>
</dbReference>
<sequence length="239" mass="27780">MMVDPFEVRMRFTQQLQYLSASVTSSQKTAQYALKYRDWDEDLHSCILEQLERNNMNNRANIMSFIEQFCDMATKEDHLPYVRMIQRDILRIVDAVVPPDGSGAANVKHVRRVLGNLKEKGILSAESVEEIDAALKDRDTHPKHYDNEEEGVLEESAQIKTGARLDKRQIEQRIEEDRERNKRLRETIWAVSGDDIDECEQLWDECSEANSDDFRNAREEALAQLQVAAEMCRELCEEL</sequence>
<dbReference type="GO" id="GO:0045943">
    <property type="term" value="P:positive regulation of transcription by RNA polymerase I"/>
    <property type="evidence" value="ECO:0007669"/>
    <property type="project" value="TreeGrafter"/>
</dbReference>
<dbReference type="InterPro" id="IPR024638">
    <property type="entry name" value="Ctk3_N"/>
</dbReference>
<evidence type="ECO:0000313" key="3">
    <source>
        <dbReference type="Proteomes" id="UP001213681"/>
    </source>
</evidence>